<name>A0A7J6N0T8_PERCH</name>
<dbReference type="EMBL" id="JAAPAO010000013">
    <property type="protein sequence ID" value="KAF4677493.1"/>
    <property type="molecule type" value="Genomic_DNA"/>
</dbReference>
<feature type="compositionally biased region" description="Acidic residues" evidence="1">
    <location>
        <begin position="393"/>
        <end position="424"/>
    </location>
</feature>
<accession>A0A7J6N0T8</accession>
<comment type="caution">
    <text evidence="2">The sequence shown here is derived from an EMBL/GenBank/DDBJ whole genome shotgun (WGS) entry which is preliminary data.</text>
</comment>
<proteinExistence type="predicted"/>
<dbReference type="Proteomes" id="UP000591131">
    <property type="component" value="Unassembled WGS sequence"/>
</dbReference>
<protein>
    <submittedName>
        <fullName evidence="2">Uncharacterized protein</fullName>
    </submittedName>
</protein>
<evidence type="ECO:0000313" key="3">
    <source>
        <dbReference type="Proteomes" id="UP000591131"/>
    </source>
</evidence>
<sequence length="432" mass="49221">MATAPTLAAARLQALHGYLGDKCDDLVNPVWDYLPPTYPNICGHVKGTRLPRTFVPIESDCMGAKEPEHIVGMVGPSTVVAMSLHGGPQVKPHSLLPLLNVNQRKQLPMSDASGRRPETLFELDGAVSQSCLVNGQFYYVLAEEPLHLFRRPVSRGPSAPVIIELPELCRQMKPVKGYLFLVGMETDWLYMLSPKSREFTKVLRLTRDTERESVWDDEDEWDPGFIIADPIFHDAILDKGRPSHVLFTKGNSKGALCLWRRGVGIVKECPEHKAITCRFVPFTNGRVCAGSFGGQRDEMFYVYDIYKDAVVARPESHCPMDLAPPCEYECFGYEDIVSLSISDDWKAYIAIRGRREAVRDNRIAFCTVHSVLQLRHYVSYTRHEDHGFDMEYMEEEERELYGSDYDDDDEDEESYDDDDEESDDYSVSYRDF</sequence>
<dbReference type="OrthoDB" id="408978at2759"/>
<dbReference type="AlphaFoldDB" id="A0A7J6N0T8"/>
<feature type="region of interest" description="Disordered" evidence="1">
    <location>
        <begin position="393"/>
        <end position="432"/>
    </location>
</feature>
<gene>
    <name evidence="2" type="ORF">FOL47_001308</name>
</gene>
<keyword evidence="3" id="KW-1185">Reference proteome</keyword>
<evidence type="ECO:0000313" key="2">
    <source>
        <dbReference type="EMBL" id="KAF4677493.1"/>
    </source>
</evidence>
<reference evidence="2 3" key="1">
    <citation type="submission" date="2020-04" db="EMBL/GenBank/DDBJ databases">
        <title>Perkinsus chesapeaki whole genome sequence.</title>
        <authorList>
            <person name="Bogema D.R."/>
        </authorList>
    </citation>
    <scope>NUCLEOTIDE SEQUENCE [LARGE SCALE GENOMIC DNA]</scope>
    <source>
        <strain evidence="2">ATCC PRA-425</strain>
    </source>
</reference>
<organism evidence="2 3">
    <name type="scientific">Perkinsus chesapeaki</name>
    <name type="common">Clam parasite</name>
    <name type="synonym">Perkinsus andrewsi</name>
    <dbReference type="NCBI Taxonomy" id="330153"/>
    <lineage>
        <taxon>Eukaryota</taxon>
        <taxon>Sar</taxon>
        <taxon>Alveolata</taxon>
        <taxon>Perkinsozoa</taxon>
        <taxon>Perkinsea</taxon>
        <taxon>Perkinsida</taxon>
        <taxon>Perkinsidae</taxon>
        <taxon>Perkinsus</taxon>
    </lineage>
</organism>
<evidence type="ECO:0000256" key="1">
    <source>
        <dbReference type="SAM" id="MobiDB-lite"/>
    </source>
</evidence>